<proteinExistence type="inferred from homology"/>
<comment type="cofactor">
    <cofactor evidence="1">
        <name>Zn(2+)</name>
        <dbReference type="ChEBI" id="CHEBI:29105"/>
    </cofactor>
</comment>
<sequence length="239" mass="28887">MYLKSFLYCFFNWFTFLGIQGFVYVPNQPIWYVDYDLILNLSWSIKQYPKLVKDHTIIENITRKAFLIWETEHIIPSFVNLNLTFTKVLIDSNITFIWFNESEIHTDYNHSNEFLAHTFYPYTKYSGEIHIKDDERWNVSEHFMLYVLLHEIGHSLGLKHSNRRESIMYPYYTYAGSGKYQGIIHIKLDLDDKCSLHTLYVRKTNMCLFVWLLSEYVYLRELRQVYLPKSDELKARRLL</sequence>
<evidence type="ECO:0000259" key="9">
    <source>
        <dbReference type="SMART" id="SM00235"/>
    </source>
</evidence>
<dbReference type="GO" id="GO:0031012">
    <property type="term" value="C:extracellular matrix"/>
    <property type="evidence" value="ECO:0007669"/>
    <property type="project" value="InterPro"/>
</dbReference>
<evidence type="ECO:0000256" key="1">
    <source>
        <dbReference type="ARBA" id="ARBA00001947"/>
    </source>
</evidence>
<dbReference type="SUPFAM" id="SSF55486">
    <property type="entry name" value="Metalloproteases ('zincins'), catalytic domain"/>
    <property type="match status" value="1"/>
</dbReference>
<evidence type="ECO:0000256" key="4">
    <source>
        <dbReference type="ARBA" id="ARBA00022723"/>
    </source>
</evidence>
<dbReference type="PANTHER" id="PTHR10201">
    <property type="entry name" value="MATRIX METALLOPROTEINASE"/>
    <property type="match status" value="1"/>
</dbReference>
<dbReference type="InterPro" id="IPR024079">
    <property type="entry name" value="MetalloPept_cat_dom_sf"/>
</dbReference>
<dbReference type="GO" id="GO:0030198">
    <property type="term" value="P:extracellular matrix organization"/>
    <property type="evidence" value="ECO:0007669"/>
    <property type="project" value="TreeGrafter"/>
</dbReference>
<evidence type="ECO:0000256" key="5">
    <source>
        <dbReference type="ARBA" id="ARBA00022729"/>
    </source>
</evidence>
<dbReference type="GO" id="GO:0004222">
    <property type="term" value="F:metalloendopeptidase activity"/>
    <property type="evidence" value="ECO:0007669"/>
    <property type="project" value="InterPro"/>
</dbReference>
<dbReference type="GO" id="GO:0030574">
    <property type="term" value="P:collagen catabolic process"/>
    <property type="evidence" value="ECO:0007669"/>
    <property type="project" value="TreeGrafter"/>
</dbReference>
<reference evidence="10" key="1">
    <citation type="journal article" date="2020" name="Nature">
        <title>Giant virus diversity and host interactions through global metagenomics.</title>
        <authorList>
            <person name="Schulz F."/>
            <person name="Roux S."/>
            <person name="Paez-Espino D."/>
            <person name="Jungbluth S."/>
            <person name="Walsh D.A."/>
            <person name="Denef V.J."/>
            <person name="McMahon K.D."/>
            <person name="Konstantinidis K.T."/>
            <person name="Eloe-Fadrosh E.A."/>
            <person name="Kyrpides N.C."/>
            <person name="Woyke T."/>
        </authorList>
    </citation>
    <scope>NUCLEOTIDE SEQUENCE</scope>
    <source>
        <strain evidence="10">GVMAG-S-1041349-163</strain>
    </source>
</reference>
<comment type="similarity">
    <text evidence="2">Belongs to the peptidase M10A family.</text>
</comment>
<protein>
    <recommendedName>
        <fullName evidence="9">Peptidase metallopeptidase domain-containing protein</fullName>
    </recommendedName>
</protein>
<evidence type="ECO:0000256" key="2">
    <source>
        <dbReference type="ARBA" id="ARBA00010370"/>
    </source>
</evidence>
<accession>A0A6C0JQI7</accession>
<dbReference type="Gene3D" id="3.40.390.10">
    <property type="entry name" value="Collagenase (Catalytic Domain)"/>
    <property type="match status" value="1"/>
</dbReference>
<keyword evidence="3" id="KW-0645">Protease</keyword>
<dbReference type="Pfam" id="PF00413">
    <property type="entry name" value="Peptidase_M10"/>
    <property type="match status" value="1"/>
</dbReference>
<evidence type="ECO:0000256" key="6">
    <source>
        <dbReference type="ARBA" id="ARBA00022801"/>
    </source>
</evidence>
<dbReference type="GO" id="GO:0005615">
    <property type="term" value="C:extracellular space"/>
    <property type="evidence" value="ECO:0007669"/>
    <property type="project" value="TreeGrafter"/>
</dbReference>
<keyword evidence="7" id="KW-0862">Zinc</keyword>
<evidence type="ECO:0000256" key="8">
    <source>
        <dbReference type="ARBA" id="ARBA00023049"/>
    </source>
</evidence>
<dbReference type="PRINTS" id="PR00138">
    <property type="entry name" value="MATRIXIN"/>
</dbReference>
<dbReference type="InterPro" id="IPR001818">
    <property type="entry name" value="Pept_M10_metallopeptidase"/>
</dbReference>
<evidence type="ECO:0000256" key="7">
    <source>
        <dbReference type="ARBA" id="ARBA00022833"/>
    </source>
</evidence>
<name>A0A6C0JQI7_9ZZZZ</name>
<evidence type="ECO:0000256" key="3">
    <source>
        <dbReference type="ARBA" id="ARBA00022670"/>
    </source>
</evidence>
<feature type="domain" description="Peptidase metallopeptidase" evidence="9">
    <location>
        <begin position="27"/>
        <end position="202"/>
    </location>
</feature>
<dbReference type="GO" id="GO:0006508">
    <property type="term" value="P:proteolysis"/>
    <property type="evidence" value="ECO:0007669"/>
    <property type="project" value="UniProtKB-KW"/>
</dbReference>
<dbReference type="EMBL" id="MN740687">
    <property type="protein sequence ID" value="QHU07819.1"/>
    <property type="molecule type" value="Genomic_DNA"/>
</dbReference>
<dbReference type="InterPro" id="IPR006026">
    <property type="entry name" value="Peptidase_Metallo"/>
</dbReference>
<evidence type="ECO:0000313" key="10">
    <source>
        <dbReference type="EMBL" id="QHU07819.1"/>
    </source>
</evidence>
<keyword evidence="5" id="KW-0732">Signal</keyword>
<organism evidence="10">
    <name type="scientific">viral metagenome</name>
    <dbReference type="NCBI Taxonomy" id="1070528"/>
    <lineage>
        <taxon>unclassified sequences</taxon>
        <taxon>metagenomes</taxon>
        <taxon>organismal metagenomes</taxon>
    </lineage>
</organism>
<dbReference type="PANTHER" id="PTHR10201:SF291">
    <property type="entry name" value="MATRIX METALLOPROTEINASE 1, ISOFORM C-RELATED"/>
    <property type="match status" value="1"/>
</dbReference>
<keyword evidence="8" id="KW-0482">Metalloprotease</keyword>
<dbReference type="SMART" id="SM00235">
    <property type="entry name" value="ZnMc"/>
    <property type="match status" value="1"/>
</dbReference>
<keyword evidence="4" id="KW-0479">Metal-binding</keyword>
<dbReference type="AlphaFoldDB" id="A0A6C0JQI7"/>
<dbReference type="InterPro" id="IPR021190">
    <property type="entry name" value="Pept_M10A"/>
</dbReference>
<dbReference type="GO" id="GO:0008270">
    <property type="term" value="F:zinc ion binding"/>
    <property type="evidence" value="ECO:0007669"/>
    <property type="project" value="InterPro"/>
</dbReference>
<keyword evidence="6" id="KW-0378">Hydrolase</keyword>